<dbReference type="NCBIfam" id="TIGR00004">
    <property type="entry name" value="Rid family detoxifying hydrolase"/>
    <property type="match status" value="1"/>
</dbReference>
<dbReference type="RefSeq" id="WP_345248869.1">
    <property type="nucleotide sequence ID" value="NZ_BAABFO010000008.1"/>
</dbReference>
<dbReference type="SUPFAM" id="SSF55298">
    <property type="entry name" value="YjgF-like"/>
    <property type="match status" value="1"/>
</dbReference>
<evidence type="ECO:0000256" key="1">
    <source>
        <dbReference type="ARBA" id="ARBA00010552"/>
    </source>
</evidence>
<evidence type="ECO:0000313" key="3">
    <source>
        <dbReference type="Proteomes" id="UP001501671"/>
    </source>
</evidence>
<keyword evidence="2" id="KW-0378">Hydrolase</keyword>
<dbReference type="Gene3D" id="3.30.1330.40">
    <property type="entry name" value="RutC-like"/>
    <property type="match status" value="1"/>
</dbReference>
<dbReference type="PANTHER" id="PTHR11803">
    <property type="entry name" value="2-IMINOBUTANOATE/2-IMINOPROPANOATE DEAMINASE RIDA"/>
    <property type="match status" value="1"/>
</dbReference>
<comment type="similarity">
    <text evidence="1">Belongs to the RutC family.</text>
</comment>
<dbReference type="CDD" id="cd00448">
    <property type="entry name" value="YjgF_YER057c_UK114_family"/>
    <property type="match status" value="1"/>
</dbReference>
<dbReference type="GO" id="GO:0016787">
    <property type="term" value="F:hydrolase activity"/>
    <property type="evidence" value="ECO:0007669"/>
    <property type="project" value="UniProtKB-KW"/>
</dbReference>
<dbReference type="Pfam" id="PF01042">
    <property type="entry name" value="Ribonuc_L-PSP"/>
    <property type="match status" value="1"/>
</dbReference>
<evidence type="ECO:0000313" key="2">
    <source>
        <dbReference type="EMBL" id="GAA4331350.1"/>
    </source>
</evidence>
<dbReference type="InterPro" id="IPR006056">
    <property type="entry name" value="RidA"/>
</dbReference>
<sequence>MSKRIIHTDAAPAAVGPYSQAVAAPAGTTVYLSGQIGLEPGTGELVSQGFEAQVRQAFANMSAVVEAAGGRLDQIVKLTLFLTDLSKFGTVNQIMAEIIPQPFPARSTVGVSQLPKGAQFEVEAVLVL</sequence>
<dbReference type="PANTHER" id="PTHR11803:SF39">
    <property type="entry name" value="2-IMINOBUTANOATE_2-IMINOPROPANOATE DEAMINASE"/>
    <property type="match status" value="1"/>
</dbReference>
<dbReference type="InterPro" id="IPR006175">
    <property type="entry name" value="YjgF/YER057c/UK114"/>
</dbReference>
<reference evidence="3" key="1">
    <citation type="journal article" date="2019" name="Int. J. Syst. Evol. Microbiol.">
        <title>The Global Catalogue of Microorganisms (GCM) 10K type strain sequencing project: providing services to taxonomists for standard genome sequencing and annotation.</title>
        <authorList>
            <consortium name="The Broad Institute Genomics Platform"/>
            <consortium name="The Broad Institute Genome Sequencing Center for Infectious Disease"/>
            <person name="Wu L."/>
            <person name="Ma J."/>
        </authorList>
    </citation>
    <scope>NUCLEOTIDE SEQUENCE [LARGE SCALE GENOMIC DNA]</scope>
    <source>
        <strain evidence="3">JCM 17666</strain>
    </source>
</reference>
<organism evidence="2 3">
    <name type="scientific">Pigmentiphaga soli</name>
    <dbReference type="NCBI Taxonomy" id="1007095"/>
    <lineage>
        <taxon>Bacteria</taxon>
        <taxon>Pseudomonadati</taxon>
        <taxon>Pseudomonadota</taxon>
        <taxon>Betaproteobacteria</taxon>
        <taxon>Burkholderiales</taxon>
        <taxon>Alcaligenaceae</taxon>
        <taxon>Pigmentiphaga</taxon>
    </lineage>
</organism>
<keyword evidence="3" id="KW-1185">Reference proteome</keyword>
<dbReference type="EMBL" id="BAABFO010000008">
    <property type="protein sequence ID" value="GAA4331350.1"/>
    <property type="molecule type" value="Genomic_DNA"/>
</dbReference>
<protein>
    <submittedName>
        <fullName evidence="2">Rid family detoxifying hydrolase</fullName>
    </submittedName>
</protein>
<gene>
    <name evidence="2" type="ORF">GCM10023144_19860</name>
</gene>
<accession>A0ABP8GXF7</accession>
<proteinExistence type="inferred from homology"/>
<name>A0ABP8GXF7_9BURK</name>
<comment type="caution">
    <text evidence="2">The sequence shown here is derived from an EMBL/GenBank/DDBJ whole genome shotgun (WGS) entry which is preliminary data.</text>
</comment>
<dbReference type="Proteomes" id="UP001501671">
    <property type="component" value="Unassembled WGS sequence"/>
</dbReference>
<dbReference type="InterPro" id="IPR035959">
    <property type="entry name" value="RutC-like_sf"/>
</dbReference>